<feature type="domain" description="SET" evidence="1">
    <location>
        <begin position="50"/>
        <end position="160"/>
    </location>
</feature>
<dbReference type="Pfam" id="PF00856">
    <property type="entry name" value="SET"/>
    <property type="match status" value="1"/>
</dbReference>
<dbReference type="Gene3D" id="2.170.270.10">
    <property type="entry name" value="SET domain"/>
    <property type="match status" value="1"/>
</dbReference>
<accession>A0A2G8RME5</accession>
<dbReference type="Gene3D" id="1.25.40.10">
    <property type="entry name" value="Tetratricopeptide repeat domain"/>
    <property type="match status" value="1"/>
</dbReference>
<name>A0A2G8RME5_9APHY</name>
<gene>
    <name evidence="2" type="ORF">GSI_15166</name>
</gene>
<organism evidence="2 3">
    <name type="scientific">Ganoderma sinense ZZ0214-1</name>
    <dbReference type="NCBI Taxonomy" id="1077348"/>
    <lineage>
        <taxon>Eukaryota</taxon>
        <taxon>Fungi</taxon>
        <taxon>Dikarya</taxon>
        <taxon>Basidiomycota</taxon>
        <taxon>Agaricomycotina</taxon>
        <taxon>Agaricomycetes</taxon>
        <taxon>Polyporales</taxon>
        <taxon>Polyporaceae</taxon>
        <taxon>Ganoderma</taxon>
    </lineage>
</organism>
<dbReference type="EMBL" id="AYKW01000069">
    <property type="protein sequence ID" value="PIL22478.1"/>
    <property type="molecule type" value="Genomic_DNA"/>
</dbReference>
<dbReference type="PANTHER" id="PTHR12197:SF251">
    <property type="entry name" value="EG:BACR7C10.4 PROTEIN"/>
    <property type="match status" value="1"/>
</dbReference>
<keyword evidence="3" id="KW-1185">Reference proteome</keyword>
<evidence type="ECO:0000313" key="3">
    <source>
        <dbReference type="Proteomes" id="UP000230002"/>
    </source>
</evidence>
<dbReference type="Proteomes" id="UP000230002">
    <property type="component" value="Unassembled WGS sequence"/>
</dbReference>
<proteinExistence type="predicted"/>
<evidence type="ECO:0000259" key="1">
    <source>
        <dbReference type="PROSITE" id="PS50280"/>
    </source>
</evidence>
<dbReference type="InterPro" id="IPR011990">
    <property type="entry name" value="TPR-like_helical_dom_sf"/>
</dbReference>
<dbReference type="SUPFAM" id="SSF82199">
    <property type="entry name" value="SET domain"/>
    <property type="match status" value="1"/>
</dbReference>
<dbReference type="PANTHER" id="PTHR12197">
    <property type="entry name" value="HISTONE-LYSINE N-METHYLTRANSFERASE SMYD"/>
    <property type="match status" value="1"/>
</dbReference>
<protein>
    <submittedName>
        <fullName evidence="2">Transcription factor</fullName>
    </submittedName>
</protein>
<dbReference type="GO" id="GO:0005634">
    <property type="term" value="C:nucleus"/>
    <property type="evidence" value="ECO:0007669"/>
    <property type="project" value="TreeGrafter"/>
</dbReference>
<dbReference type="InterPro" id="IPR050869">
    <property type="entry name" value="H3K4_H4K5_MeTrfase"/>
</dbReference>
<dbReference type="PROSITE" id="PS50280">
    <property type="entry name" value="SET"/>
    <property type="match status" value="1"/>
</dbReference>
<dbReference type="OrthoDB" id="5945798at2759"/>
<dbReference type="AlphaFoldDB" id="A0A2G8RME5"/>
<comment type="caution">
    <text evidence="2">The sequence shown here is derived from an EMBL/GenBank/DDBJ whole genome shotgun (WGS) entry which is preliminary data.</text>
</comment>
<dbReference type="CDD" id="cd20071">
    <property type="entry name" value="SET_SMYD"/>
    <property type="match status" value="1"/>
</dbReference>
<reference evidence="2 3" key="1">
    <citation type="journal article" date="2015" name="Sci. Rep.">
        <title>Chromosome-level genome map provides insights into diverse defense mechanisms in the medicinal fungus Ganoderma sinense.</title>
        <authorList>
            <person name="Zhu Y."/>
            <person name="Xu J."/>
            <person name="Sun C."/>
            <person name="Zhou S."/>
            <person name="Xu H."/>
            <person name="Nelson D.R."/>
            <person name="Qian J."/>
            <person name="Song J."/>
            <person name="Luo H."/>
            <person name="Xiang L."/>
            <person name="Li Y."/>
            <person name="Xu Z."/>
            <person name="Ji A."/>
            <person name="Wang L."/>
            <person name="Lu S."/>
            <person name="Hayward A."/>
            <person name="Sun W."/>
            <person name="Li X."/>
            <person name="Schwartz D.C."/>
            <person name="Wang Y."/>
            <person name="Chen S."/>
        </authorList>
    </citation>
    <scope>NUCLEOTIDE SEQUENCE [LARGE SCALE GENOMIC DNA]</scope>
    <source>
        <strain evidence="2 3">ZZ0214-1</strain>
    </source>
</reference>
<evidence type="ECO:0000313" key="2">
    <source>
        <dbReference type="EMBL" id="PIL22478.1"/>
    </source>
</evidence>
<dbReference type="InterPro" id="IPR046341">
    <property type="entry name" value="SET_dom_sf"/>
</dbReference>
<dbReference type="STRING" id="1077348.A0A2G8RME5"/>
<dbReference type="InterPro" id="IPR001214">
    <property type="entry name" value="SET_dom"/>
</dbReference>
<sequence>MHHKKICKHYNAFVVSWKYQALTTHDKVDALLLSQLVADPDIWRTSPSSDPVSSFLDLIKVPRPDGFVPPLCLSKGVHTTDTVALAEDLYARFSNNNFVLHSHLDSYAHGVFPLASRYFNHSCVPNAVCKYVITPLELVRMEVVVLRDINEREEVTIPYLDPALPFQTRQDALRVNYGFECACSLCAFGRRVEPVPKPPTQGSAELRALEDVLRSFSLGDVSQGQGMRVPAAPGAFERLPKELHCVLHESYLPFLSEAFSKASHEGPYGDAVERGLTLLAFYAMIYPPSYPQIGMHTLELAKTLWNVICTDVGAVTGADEGQLKGHARAALNFAAVGLRNFGPEGDLGGPLEEVRVLAGLLQP</sequence>